<evidence type="ECO:0000313" key="1">
    <source>
        <dbReference type="EMBL" id="ADV64482.1"/>
    </source>
</evidence>
<accession>E8R7I7</accession>
<dbReference type="EMBL" id="CP002363">
    <property type="protein sequence ID" value="ADV64482.1"/>
    <property type="molecule type" value="Genomic_DNA"/>
</dbReference>
<dbReference type="OrthoDB" id="379592at2157"/>
<dbReference type="RefSeq" id="WP_013561704.1">
    <property type="nucleotide sequence ID" value="NC_014961.1"/>
</dbReference>
<keyword evidence="2" id="KW-1185">Reference proteome</keyword>
<proteinExistence type="predicted"/>
<gene>
    <name evidence="1" type="ordered locus">Desmu_0163</name>
</gene>
<reference evidence="2" key="1">
    <citation type="submission" date="2010-11" db="EMBL/GenBank/DDBJ databases">
        <title>The complete genome of Desulfurococcus mucosus DSM 2162.</title>
        <authorList>
            <consortium name="US DOE Joint Genome Institute (JGI-PGF)"/>
            <person name="Lucas S."/>
            <person name="Copeland A."/>
            <person name="Lapidus A."/>
            <person name="Bruce D."/>
            <person name="Goodwin L."/>
            <person name="Pitluck S."/>
            <person name="Kyrpides N."/>
            <person name="Mavromatis K."/>
            <person name="Pagani I."/>
            <person name="Ivanova N."/>
            <person name="Ovchinnikova G."/>
            <person name="Chertkov O."/>
            <person name="Held B."/>
            <person name="Brettin T."/>
            <person name="Detter J.C."/>
            <person name="Tapia R."/>
            <person name="Han C."/>
            <person name="Land M."/>
            <person name="Hauser L."/>
            <person name="Markowitz V."/>
            <person name="Cheng J.-F."/>
            <person name="Hugenholtz P."/>
            <person name="Woyke T."/>
            <person name="Wu D."/>
            <person name="Wirth R."/>
            <person name="Bilek Y."/>
            <person name="Hader T."/>
            <person name="Klenk H.-P."/>
            <person name="Eisen J.A."/>
        </authorList>
    </citation>
    <scope>NUCLEOTIDE SEQUENCE [LARGE SCALE GENOMIC DNA]</scope>
    <source>
        <strain evidence="2">ATCC 35584 / DSM 2162 / JCM 9187 / O7/1</strain>
    </source>
</reference>
<evidence type="ECO:0000313" key="2">
    <source>
        <dbReference type="Proteomes" id="UP000001068"/>
    </source>
</evidence>
<dbReference type="GeneID" id="10152851"/>
<dbReference type="Proteomes" id="UP000001068">
    <property type="component" value="Chromosome"/>
</dbReference>
<sequence length="75" mass="8270">MSLRLDLSEGGGCSDNPLSRLIAVLKEGVGELEVKTRSNIIPRALAEMLGDKYGYKVEVSVVNGEEVVYLFKRKQ</sequence>
<organism evidence="1 2">
    <name type="scientific">Desulfurococcus mucosus (strain ATCC 35584 / DSM 2162 / JCM 9187 / O7/1)</name>
    <dbReference type="NCBI Taxonomy" id="765177"/>
    <lineage>
        <taxon>Archaea</taxon>
        <taxon>Thermoproteota</taxon>
        <taxon>Thermoprotei</taxon>
        <taxon>Desulfurococcales</taxon>
        <taxon>Desulfurococcaceae</taxon>
        <taxon>Desulfurococcus</taxon>
    </lineage>
</organism>
<dbReference type="KEGG" id="dmu:Desmu_0163"/>
<dbReference type="AlphaFoldDB" id="E8R7I7"/>
<protein>
    <submittedName>
        <fullName evidence="1">Uncharacterized protein</fullName>
    </submittedName>
</protein>
<dbReference type="HOGENOM" id="CLU_2678702_0_0_2"/>
<dbReference type="eggNOG" id="arCOG10272">
    <property type="taxonomic scope" value="Archaea"/>
</dbReference>
<reference evidence="1 2" key="2">
    <citation type="journal article" date="2011" name="Stand. Genomic Sci.">
        <title>Complete genome sequence of Desulfurococcus mucosus type strain (O7/1).</title>
        <authorList>
            <person name="Wirth R."/>
            <person name="Chertkov O."/>
            <person name="Held B."/>
            <person name="Lapidus A."/>
            <person name="Nolan M."/>
            <person name="Lucas S."/>
            <person name="Hammon N."/>
            <person name="Deshpande S."/>
            <person name="Cheng J.F."/>
            <person name="Tapia R."/>
            <person name="Han C."/>
            <person name="Goodwin L."/>
            <person name="Pitluck S."/>
            <person name="Liolios K."/>
            <person name="Ioanna P."/>
            <person name="Ivanova N."/>
            <person name="Mavromatis K."/>
            <person name="Mikhailova N."/>
            <person name="Pati A."/>
            <person name="Chen A."/>
            <person name="Palaniappan K."/>
            <person name="Land M."/>
            <person name="Hauser L."/>
            <person name="Chang Y.J."/>
            <person name="Jeffries C.D."/>
            <person name="Bilek Y."/>
            <person name="Hader T."/>
            <person name="Rohde M."/>
            <person name="Spring S."/>
            <person name="Sikorski J."/>
            <person name="Goker M."/>
            <person name="Woyke T."/>
            <person name="Bristow J."/>
            <person name="Eisen J.A."/>
            <person name="Markowitz V."/>
            <person name="Hugenholtz P."/>
            <person name="Kyrpides N.C."/>
            <person name="Klenk H.P."/>
        </authorList>
    </citation>
    <scope>NUCLEOTIDE SEQUENCE [LARGE SCALE GENOMIC DNA]</scope>
    <source>
        <strain evidence="2">ATCC 35584 / DSM 2162 / JCM 9187 / O7/1</strain>
    </source>
</reference>
<name>E8R7I7_DESM0</name>